<keyword evidence="8 12" id="KW-0175">Coiled coil</keyword>
<feature type="coiled-coil region" evidence="12">
    <location>
        <begin position="261"/>
        <end position="307"/>
    </location>
</feature>
<keyword evidence="5" id="KW-0132">Cell division</keyword>
<gene>
    <name evidence="15" type="ORF">BN1708_006776</name>
</gene>
<keyword evidence="4" id="KW-0158">Chromosome</keyword>
<proteinExistence type="inferred from homology"/>
<evidence type="ECO:0000256" key="7">
    <source>
        <dbReference type="ARBA" id="ARBA00022838"/>
    </source>
</evidence>
<evidence type="ECO:0000256" key="12">
    <source>
        <dbReference type="SAM" id="Coils"/>
    </source>
</evidence>
<evidence type="ECO:0000256" key="6">
    <source>
        <dbReference type="ARBA" id="ARBA00022776"/>
    </source>
</evidence>
<evidence type="ECO:0000256" key="1">
    <source>
        <dbReference type="ARBA" id="ARBA00004629"/>
    </source>
</evidence>
<dbReference type="AlphaFoldDB" id="A0A0G4MNN9"/>
<evidence type="ECO:0000313" key="16">
    <source>
        <dbReference type="Proteomes" id="UP000044602"/>
    </source>
</evidence>
<organism evidence="15 16">
    <name type="scientific">Verticillium longisporum</name>
    <name type="common">Verticillium dahliae var. longisporum</name>
    <dbReference type="NCBI Taxonomy" id="100787"/>
    <lineage>
        <taxon>Eukaryota</taxon>
        <taxon>Fungi</taxon>
        <taxon>Dikarya</taxon>
        <taxon>Ascomycota</taxon>
        <taxon>Pezizomycotina</taxon>
        <taxon>Sordariomycetes</taxon>
        <taxon>Hypocreomycetidae</taxon>
        <taxon>Glomerellales</taxon>
        <taxon>Plectosphaerellaceae</taxon>
        <taxon>Verticillium</taxon>
    </lineage>
</organism>
<evidence type="ECO:0000256" key="11">
    <source>
        <dbReference type="ARBA" id="ARBA00070118"/>
    </source>
</evidence>
<sequence>MASAFEPSMSSSLSRPPPMATGPSIADTLPNINFGFDDLRDRMAKFTVKFDAFIEQGRKRVLEERNQFHMNIAELQEDQRMKKKDIEILQLKTSTHQQTVEKEDAEKREMQAAIAQLADERDRHTAHRNALKKQIAATQKEIDARLAAQQAYAQQLEAQSRFNVPELEFWQQNLGLRIEGAGHDDRLKFVYTCIDEKDWDREAWFELSTASRDYDVTHCRPKLERESVERVLDRVNETRELSALLKGMRELFVEAMKGAIRERTKNQIENLEKKIQELTSQQPYQDLQAAVRAKEAVEAENADIKRRLATMMSLIQPLLSSPPGPPPPEQTYSSPTAQAYAPVQHANPPVSVHTSSTPGSAHSPGSVDHHPNWHVDSADQQARGKMLNQQRHNLRHNLDLGPEKLGLDFLLDSNRNFPKIQNGLNGAQDTAQFHHVPMKHDWTGVVPVARSPAETSYNGSSQPRRLGLEHTGENPYGQRPPLAPSGYMTTELKNCGPTCPLDSLLLDFLHERRQRAADGLPTQEIIGPRYPSVSSLLNPANSKYSHPLSKVFTDILSTFPDLSKLPERVAVLYIMFLIMRWQIAPSKENLDRLPSWAVPVPEQFSCEHPAWIDHLPFPLMRSHLAREHLSPDYMFDMFFVPFTATLSLNWPYEETDTLLVVPDSNDVMINPVFERHMRRLENWTLGDAFAQTFPGLEGTYNYKSCRPRERR</sequence>
<evidence type="ECO:0000313" key="15">
    <source>
        <dbReference type="EMBL" id="CRK35762.1"/>
    </source>
</evidence>
<keyword evidence="9" id="KW-0131">Cell cycle</keyword>
<evidence type="ECO:0000256" key="9">
    <source>
        <dbReference type="ARBA" id="ARBA00023306"/>
    </source>
</evidence>
<dbReference type="GO" id="GO:0007059">
    <property type="term" value="P:chromosome segregation"/>
    <property type="evidence" value="ECO:0007669"/>
    <property type="project" value="InterPro"/>
</dbReference>
<dbReference type="Pfam" id="PF08234">
    <property type="entry name" value="Spindle_Spc25"/>
    <property type="match status" value="1"/>
</dbReference>
<dbReference type="PANTHER" id="PTHR37012:SF2">
    <property type="entry name" value="BZIP DOMAIN-CONTAINING PROTEIN-RELATED"/>
    <property type="match status" value="1"/>
</dbReference>
<feature type="region of interest" description="Disordered" evidence="13">
    <location>
        <begin position="453"/>
        <end position="480"/>
    </location>
</feature>
<evidence type="ECO:0000256" key="4">
    <source>
        <dbReference type="ARBA" id="ARBA00022454"/>
    </source>
</evidence>
<dbReference type="InterPro" id="IPR021833">
    <property type="entry name" value="DUF3425"/>
</dbReference>
<evidence type="ECO:0000256" key="8">
    <source>
        <dbReference type="ARBA" id="ARBA00023054"/>
    </source>
</evidence>
<name>A0A0G4MNN9_VERLO</name>
<evidence type="ECO:0000256" key="3">
    <source>
        <dbReference type="ARBA" id="ARBA00013873"/>
    </source>
</evidence>
<feature type="region of interest" description="Disordered" evidence="13">
    <location>
        <begin position="1"/>
        <end position="27"/>
    </location>
</feature>
<dbReference type="PANTHER" id="PTHR37012">
    <property type="entry name" value="B-ZIP TRANSCRIPTION FACTOR (EUROFUNG)-RELATED"/>
    <property type="match status" value="1"/>
</dbReference>
<evidence type="ECO:0000256" key="2">
    <source>
        <dbReference type="ARBA" id="ARBA00006379"/>
    </source>
</evidence>
<reference evidence="15 16" key="1">
    <citation type="submission" date="2015-05" db="EMBL/GenBank/DDBJ databases">
        <authorList>
            <person name="Wang D.B."/>
            <person name="Wang M."/>
        </authorList>
    </citation>
    <scope>NUCLEOTIDE SEQUENCE [LARGE SCALE GENOMIC DNA]</scope>
    <source>
        <strain evidence="15">VL1</strain>
    </source>
</reference>
<dbReference type="FunFam" id="3.30.457.50:FF:000001">
    <property type="entry name" value="Probable kinetochore protein spc25"/>
    <property type="match status" value="1"/>
</dbReference>
<protein>
    <recommendedName>
        <fullName evidence="3">Probable kinetochore protein SPC25</fullName>
    </recommendedName>
    <alternativeName>
        <fullName evidence="11">Probable kinetochore protein spc25</fullName>
    </alternativeName>
</protein>
<accession>A0A0G4MNN9</accession>
<evidence type="ECO:0000256" key="10">
    <source>
        <dbReference type="ARBA" id="ARBA00023328"/>
    </source>
</evidence>
<dbReference type="Pfam" id="PF11905">
    <property type="entry name" value="DUF3425"/>
    <property type="match status" value="1"/>
</dbReference>
<dbReference type="STRING" id="100787.A0A0G4MNN9"/>
<feature type="compositionally biased region" description="Polar residues" evidence="13">
    <location>
        <begin position="453"/>
        <end position="463"/>
    </location>
</feature>
<evidence type="ECO:0000256" key="13">
    <source>
        <dbReference type="SAM" id="MobiDB-lite"/>
    </source>
</evidence>
<dbReference type="GO" id="GO:0051301">
    <property type="term" value="P:cell division"/>
    <property type="evidence" value="ECO:0007669"/>
    <property type="project" value="UniProtKB-KW"/>
</dbReference>
<dbReference type="EMBL" id="CVQH01023639">
    <property type="protein sequence ID" value="CRK35762.1"/>
    <property type="molecule type" value="Genomic_DNA"/>
</dbReference>
<feature type="domain" description="Chromosome segregation protein Spc25 C-terminal" evidence="14">
    <location>
        <begin position="182"/>
        <end position="253"/>
    </location>
</feature>
<dbReference type="GO" id="GO:0031262">
    <property type="term" value="C:Ndc80 complex"/>
    <property type="evidence" value="ECO:0007669"/>
    <property type="project" value="InterPro"/>
</dbReference>
<keyword evidence="7" id="KW-0995">Kinetochore</keyword>
<feature type="compositionally biased region" description="Basic and acidic residues" evidence="13">
    <location>
        <begin position="367"/>
        <end position="377"/>
    </location>
</feature>
<dbReference type="Gene3D" id="3.30.457.50">
    <property type="entry name" value="Chromosome segregation protein Spc25"/>
    <property type="match status" value="1"/>
</dbReference>
<dbReference type="InterPro" id="IPR013255">
    <property type="entry name" value="Spc25_C"/>
</dbReference>
<keyword evidence="16" id="KW-1185">Reference proteome</keyword>
<feature type="coiled-coil region" evidence="12">
    <location>
        <begin position="58"/>
        <end position="141"/>
    </location>
</feature>
<comment type="subcellular location">
    <subcellularLocation>
        <location evidence="1">Chromosome</location>
        <location evidence="1">Centromere</location>
        <location evidence="1">Kinetochore</location>
    </subcellularLocation>
</comment>
<keyword evidence="10" id="KW-0137">Centromere</keyword>
<dbReference type="Proteomes" id="UP000044602">
    <property type="component" value="Unassembled WGS sequence"/>
</dbReference>
<evidence type="ECO:0000256" key="5">
    <source>
        <dbReference type="ARBA" id="ARBA00022618"/>
    </source>
</evidence>
<feature type="region of interest" description="Disordered" evidence="13">
    <location>
        <begin position="347"/>
        <end position="383"/>
    </location>
</feature>
<comment type="similarity">
    <text evidence="2">Belongs to the SPC25 family.</text>
</comment>
<evidence type="ECO:0000259" key="14">
    <source>
        <dbReference type="Pfam" id="PF08234"/>
    </source>
</evidence>
<keyword evidence="6" id="KW-0498">Mitosis</keyword>
<dbReference type="CDD" id="cd23784">
    <property type="entry name" value="RWD_Spc25"/>
    <property type="match status" value="1"/>
</dbReference>